<dbReference type="SUPFAM" id="SSF158235">
    <property type="entry name" value="SOCS box-like"/>
    <property type="match status" value="1"/>
</dbReference>
<evidence type="ECO:0000256" key="4">
    <source>
        <dbReference type="ARBA" id="ARBA00022786"/>
    </source>
</evidence>
<dbReference type="GeneTree" id="ENSGT00940000157392"/>
<dbReference type="eggNOG" id="KOG4566">
    <property type="taxonomic scope" value="Eukaryota"/>
</dbReference>
<dbReference type="PANTHER" id="PTHR10155">
    <property type="entry name" value="PHOSPHATIDYLINOSITOL 3-KINASE REGULATORY SUBUNIT"/>
    <property type="match status" value="1"/>
</dbReference>
<dbReference type="InParanoid" id="H3ALQ9"/>
<reference evidence="9" key="2">
    <citation type="submission" date="2025-08" db="UniProtKB">
        <authorList>
            <consortium name="Ensembl"/>
        </authorList>
    </citation>
    <scope>IDENTIFICATION</scope>
</reference>
<comment type="pathway">
    <text evidence="1">Protein modification; protein ubiquitination.</text>
</comment>
<dbReference type="SUPFAM" id="SSF55550">
    <property type="entry name" value="SH2 domain"/>
    <property type="match status" value="1"/>
</dbReference>
<keyword evidence="5 6" id="KW-0727">SH2 domain</keyword>
<dbReference type="PRINTS" id="PR00401">
    <property type="entry name" value="SH2DOMAIN"/>
</dbReference>
<dbReference type="Pfam" id="PF07525">
    <property type="entry name" value="SOCS_box"/>
    <property type="match status" value="1"/>
</dbReference>
<dbReference type="Pfam" id="PF00017">
    <property type="entry name" value="SH2"/>
    <property type="match status" value="1"/>
</dbReference>
<keyword evidence="10" id="KW-1185">Reference proteome</keyword>
<evidence type="ECO:0000313" key="10">
    <source>
        <dbReference type="Proteomes" id="UP000008672"/>
    </source>
</evidence>
<dbReference type="Ensembl" id="ENSLACT00000010659.2">
    <property type="protein sequence ID" value="ENSLACP00000010580.2"/>
    <property type="gene ID" value="ENSLACG00000009323.2"/>
</dbReference>
<feature type="domain" description="SH2" evidence="7">
    <location>
        <begin position="45"/>
        <end position="160"/>
    </location>
</feature>
<keyword evidence="3" id="KW-0734">Signal transduction inhibitor</keyword>
<proteinExistence type="predicted"/>
<dbReference type="GO" id="GO:0046935">
    <property type="term" value="F:1-phosphatidylinositol-3-kinase regulator activity"/>
    <property type="evidence" value="ECO:0007669"/>
    <property type="project" value="TreeGrafter"/>
</dbReference>
<dbReference type="Gene3D" id="1.10.750.20">
    <property type="entry name" value="SOCS box"/>
    <property type="match status" value="1"/>
</dbReference>
<keyword evidence="4" id="KW-0833">Ubl conjugation pathway</keyword>
<accession>H3ALQ9</accession>
<dbReference type="SMART" id="SM00252">
    <property type="entry name" value="SH2"/>
    <property type="match status" value="1"/>
</dbReference>
<evidence type="ECO:0000256" key="3">
    <source>
        <dbReference type="ARBA" id="ARBA00022700"/>
    </source>
</evidence>
<dbReference type="OMA" id="QHLCRII"/>
<dbReference type="EMBL" id="AFYH01013833">
    <property type="status" value="NOT_ANNOTATED_CDS"/>
    <property type="molecule type" value="Genomic_DNA"/>
</dbReference>
<dbReference type="Gene3D" id="3.30.505.10">
    <property type="entry name" value="SH2 domain"/>
    <property type="match status" value="1"/>
</dbReference>
<gene>
    <name evidence="9" type="primary">LOC102362993</name>
</gene>
<evidence type="ECO:0000313" key="9">
    <source>
        <dbReference type="Ensembl" id="ENSLACP00000010580.2"/>
    </source>
</evidence>
<dbReference type="GO" id="GO:0016567">
    <property type="term" value="P:protein ubiquitination"/>
    <property type="evidence" value="ECO:0007669"/>
    <property type="project" value="UniProtKB-UniPathway"/>
</dbReference>
<dbReference type="PANTHER" id="PTHR10155:SF7">
    <property type="entry name" value="SUPPRESSOR OF CYTOKINE SIGNALING 2"/>
    <property type="match status" value="1"/>
</dbReference>
<dbReference type="GO" id="GO:0046854">
    <property type="term" value="P:phosphatidylinositol phosphate biosynthetic process"/>
    <property type="evidence" value="ECO:0007669"/>
    <property type="project" value="TreeGrafter"/>
</dbReference>
<dbReference type="GO" id="GO:0035556">
    <property type="term" value="P:intracellular signal transduction"/>
    <property type="evidence" value="ECO:0007669"/>
    <property type="project" value="InterPro"/>
</dbReference>
<sequence>MNLLNAMSYQSVRTVSSLSADQDEDGNTDFIRITCTMKHLEQTGWYWGSLSAMEAKEVLNRVAEGTFLLRDSSNPDYLLTLSVKTSLGPTHIRIQYNEGKFGFDSVLFAKPKLKSFENAVELVQFYNLMSQHFQTKTELKGLVLVGAKEPMVHLKLTRPLYAAVSSLQHLCRVMINRASKDVEELPLPPRLKEYVSDYPFFL</sequence>
<dbReference type="SMART" id="SM00253">
    <property type="entry name" value="SOCS"/>
    <property type="match status" value="1"/>
</dbReference>
<dbReference type="AlphaFoldDB" id="H3ALQ9"/>
<dbReference type="PROSITE" id="PS50225">
    <property type="entry name" value="SOCS"/>
    <property type="match status" value="1"/>
</dbReference>
<dbReference type="FunFam" id="1.10.750.20:FF:000002">
    <property type="entry name" value="Suppressor of cytokine signaling 2"/>
    <property type="match status" value="1"/>
</dbReference>
<dbReference type="InterPro" id="IPR000980">
    <property type="entry name" value="SH2"/>
</dbReference>
<dbReference type="GO" id="GO:0009968">
    <property type="term" value="P:negative regulation of signal transduction"/>
    <property type="evidence" value="ECO:0007669"/>
    <property type="project" value="UniProtKB-KW"/>
</dbReference>
<evidence type="ECO:0000256" key="5">
    <source>
        <dbReference type="ARBA" id="ARBA00022999"/>
    </source>
</evidence>
<evidence type="ECO:0000256" key="2">
    <source>
        <dbReference type="ARBA" id="ARBA00022604"/>
    </source>
</evidence>
<evidence type="ECO:0000256" key="6">
    <source>
        <dbReference type="PROSITE-ProRule" id="PRU00191"/>
    </source>
</evidence>
<dbReference type="STRING" id="7897.ENSLACP00000010580"/>
<dbReference type="PROSITE" id="PS50001">
    <property type="entry name" value="SH2"/>
    <property type="match status" value="1"/>
</dbReference>
<protein>
    <submittedName>
        <fullName evidence="9">Uncharacterized protein</fullName>
    </submittedName>
</protein>
<reference evidence="9" key="3">
    <citation type="submission" date="2025-09" db="UniProtKB">
        <authorList>
            <consortium name="Ensembl"/>
        </authorList>
    </citation>
    <scope>IDENTIFICATION</scope>
</reference>
<dbReference type="SMART" id="SM00969">
    <property type="entry name" value="SOCS_box"/>
    <property type="match status" value="1"/>
</dbReference>
<dbReference type="UniPathway" id="UPA00143"/>
<dbReference type="OrthoDB" id="10063348at2759"/>
<evidence type="ECO:0000259" key="8">
    <source>
        <dbReference type="PROSITE" id="PS50225"/>
    </source>
</evidence>
<dbReference type="KEGG" id="lcm:102362993"/>
<dbReference type="InterPro" id="IPR036860">
    <property type="entry name" value="SH2_dom_sf"/>
</dbReference>
<feature type="domain" description="SOCS box" evidence="8">
    <location>
        <begin position="155"/>
        <end position="201"/>
    </location>
</feature>
<dbReference type="InterPro" id="IPR001496">
    <property type="entry name" value="SOCS_box"/>
</dbReference>
<dbReference type="HOGENOM" id="CLU_079452_4_1_1"/>
<dbReference type="InterPro" id="IPR036036">
    <property type="entry name" value="SOCS_box-like_dom_sf"/>
</dbReference>
<dbReference type="GO" id="GO:0005942">
    <property type="term" value="C:phosphatidylinositol 3-kinase complex"/>
    <property type="evidence" value="ECO:0007669"/>
    <property type="project" value="TreeGrafter"/>
</dbReference>
<organism evidence="9 10">
    <name type="scientific">Latimeria chalumnae</name>
    <name type="common">Coelacanth</name>
    <dbReference type="NCBI Taxonomy" id="7897"/>
    <lineage>
        <taxon>Eukaryota</taxon>
        <taxon>Metazoa</taxon>
        <taxon>Chordata</taxon>
        <taxon>Craniata</taxon>
        <taxon>Vertebrata</taxon>
        <taxon>Euteleostomi</taxon>
        <taxon>Coelacanthiformes</taxon>
        <taxon>Coelacanthidae</taxon>
        <taxon>Latimeria</taxon>
    </lineage>
</organism>
<dbReference type="Proteomes" id="UP000008672">
    <property type="component" value="Unassembled WGS sequence"/>
</dbReference>
<evidence type="ECO:0000256" key="1">
    <source>
        <dbReference type="ARBA" id="ARBA00004906"/>
    </source>
</evidence>
<reference evidence="10" key="1">
    <citation type="submission" date="2011-08" db="EMBL/GenBank/DDBJ databases">
        <title>The draft genome of Latimeria chalumnae.</title>
        <authorList>
            <person name="Di Palma F."/>
            <person name="Alfoldi J."/>
            <person name="Johnson J."/>
            <person name="Berlin A."/>
            <person name="Gnerre S."/>
            <person name="Jaffe D."/>
            <person name="MacCallum I."/>
            <person name="Young S."/>
            <person name="Walker B.J."/>
            <person name="Lander E."/>
            <person name="Lindblad-Toh K."/>
        </authorList>
    </citation>
    <scope>NUCLEOTIDE SEQUENCE [LARGE SCALE GENOMIC DNA]</scope>
    <source>
        <strain evidence="10">Wild caught</strain>
    </source>
</reference>
<keyword evidence="2" id="KW-0341">Growth regulation</keyword>
<name>H3ALQ9_LATCH</name>
<evidence type="ECO:0000259" key="7">
    <source>
        <dbReference type="PROSITE" id="PS50001"/>
    </source>
</evidence>